<reference evidence="2" key="1">
    <citation type="journal article" date="2020" name="bioRxiv">
        <title>A rank-normalized archaeal taxonomy based on genome phylogeny resolves widespread incomplete and uneven classifications.</title>
        <authorList>
            <person name="Rinke C."/>
            <person name="Chuvochina M."/>
            <person name="Mussig A.J."/>
            <person name="Chaumeil P.-A."/>
            <person name="Waite D.W."/>
            <person name="Whitman W.B."/>
            <person name="Parks D.H."/>
            <person name="Hugenholtz P."/>
        </authorList>
    </citation>
    <scope>NUCLEOTIDE SEQUENCE [LARGE SCALE GENOMIC DNA]</scope>
</reference>
<name>A0A7J4IWL0_9ARCH</name>
<dbReference type="Proteomes" id="UP000565078">
    <property type="component" value="Unassembled WGS sequence"/>
</dbReference>
<proteinExistence type="predicted"/>
<comment type="caution">
    <text evidence="1">The sequence shown here is derived from an EMBL/GenBank/DDBJ whole genome shotgun (WGS) entry which is preliminary data.</text>
</comment>
<gene>
    <name evidence="1" type="ORF">HA254_04540</name>
</gene>
<accession>A0A7J4IWL0</accession>
<sequence length="204" mass="22741">MPKVLRPKDPIPTELFTLKGTRFMWNRRGNSRYARAGLDAQIKAHLIDNPGEKITTLPAALYMGHNPKKPLSAHERYTLSASIRNMAKRAQSELKCSMPRRHGGDSTGIPSNADRVILQRLQGRRKVNVIKAIADVAVELGGRVVSPSKLETVAKTLPTDRRPELIGSHDWNNATKNAIRTSLHARGIMPIFFEHKGRSSIRDA</sequence>
<evidence type="ECO:0000313" key="1">
    <source>
        <dbReference type="EMBL" id="HIH09911.1"/>
    </source>
</evidence>
<dbReference type="AlphaFoldDB" id="A0A7J4IWL0"/>
<protein>
    <submittedName>
        <fullName evidence="1">Uncharacterized protein</fullName>
    </submittedName>
</protein>
<organism evidence="1 2">
    <name type="scientific">Candidatus Iainarchaeum sp</name>
    <dbReference type="NCBI Taxonomy" id="3101447"/>
    <lineage>
        <taxon>Archaea</taxon>
        <taxon>Candidatus Iainarchaeota</taxon>
        <taxon>Candidatus Iainarchaeia</taxon>
        <taxon>Candidatus Iainarchaeales</taxon>
        <taxon>Candidatus Iainarchaeaceae</taxon>
        <taxon>Candidatus Iainarchaeum</taxon>
    </lineage>
</organism>
<evidence type="ECO:0000313" key="2">
    <source>
        <dbReference type="Proteomes" id="UP000565078"/>
    </source>
</evidence>
<dbReference type="EMBL" id="DUGC01000070">
    <property type="protein sequence ID" value="HIH09911.1"/>
    <property type="molecule type" value="Genomic_DNA"/>
</dbReference>